<feature type="domain" description="Factor of DNA methylation 1-5/IDN2" evidence="2">
    <location>
        <begin position="221"/>
        <end position="354"/>
    </location>
</feature>
<evidence type="ECO:0000313" key="3">
    <source>
        <dbReference type="EMBL" id="KAK1379029.1"/>
    </source>
</evidence>
<dbReference type="PANTHER" id="PTHR21596:SF3">
    <property type="entry name" value="FACTOR OF DNA METHYLATION 1-RELATED"/>
    <property type="match status" value="1"/>
</dbReference>
<keyword evidence="1" id="KW-0175">Coiled coil</keyword>
<evidence type="ECO:0000313" key="4">
    <source>
        <dbReference type="Proteomes" id="UP001237642"/>
    </source>
</evidence>
<keyword evidence="4" id="KW-1185">Reference proteome</keyword>
<feature type="coiled-coil region" evidence="1">
    <location>
        <begin position="21"/>
        <end position="48"/>
    </location>
</feature>
<organism evidence="3 4">
    <name type="scientific">Heracleum sosnowskyi</name>
    <dbReference type="NCBI Taxonomy" id="360622"/>
    <lineage>
        <taxon>Eukaryota</taxon>
        <taxon>Viridiplantae</taxon>
        <taxon>Streptophyta</taxon>
        <taxon>Embryophyta</taxon>
        <taxon>Tracheophyta</taxon>
        <taxon>Spermatophyta</taxon>
        <taxon>Magnoliopsida</taxon>
        <taxon>eudicotyledons</taxon>
        <taxon>Gunneridae</taxon>
        <taxon>Pentapetalae</taxon>
        <taxon>asterids</taxon>
        <taxon>campanulids</taxon>
        <taxon>Apiales</taxon>
        <taxon>Apiaceae</taxon>
        <taxon>Apioideae</taxon>
        <taxon>apioid superclade</taxon>
        <taxon>Tordylieae</taxon>
        <taxon>Tordyliinae</taxon>
        <taxon>Heracleum</taxon>
    </lineage>
</organism>
<accession>A0AAD8I4J0</accession>
<comment type="caution">
    <text evidence="3">The sequence shown here is derived from an EMBL/GenBank/DDBJ whole genome shotgun (WGS) entry which is preliminary data.</text>
</comment>
<dbReference type="InterPro" id="IPR045177">
    <property type="entry name" value="FDM1-5/IDN2"/>
</dbReference>
<dbReference type="EMBL" id="JAUIZM010000006">
    <property type="protein sequence ID" value="KAK1379029.1"/>
    <property type="molecule type" value="Genomic_DNA"/>
</dbReference>
<protein>
    <submittedName>
        <fullName evidence="3">XH domain-containing protein</fullName>
    </submittedName>
</protein>
<dbReference type="InterPro" id="IPR005379">
    <property type="entry name" value="FDM1-5/IDN2_XH"/>
</dbReference>
<evidence type="ECO:0000259" key="2">
    <source>
        <dbReference type="Pfam" id="PF03469"/>
    </source>
</evidence>
<reference evidence="3" key="1">
    <citation type="submission" date="2023-02" db="EMBL/GenBank/DDBJ databases">
        <title>Genome of toxic invasive species Heracleum sosnowskyi carries increased number of genes despite the absence of recent whole-genome duplications.</title>
        <authorList>
            <person name="Schelkunov M."/>
            <person name="Shtratnikova V."/>
            <person name="Makarenko M."/>
            <person name="Klepikova A."/>
            <person name="Omelchenko D."/>
            <person name="Novikova G."/>
            <person name="Obukhova E."/>
            <person name="Bogdanov V."/>
            <person name="Penin A."/>
            <person name="Logacheva M."/>
        </authorList>
    </citation>
    <scope>NUCLEOTIDE SEQUENCE</scope>
    <source>
        <strain evidence="3">Hsosn_3</strain>
        <tissue evidence="3">Leaf</tissue>
    </source>
</reference>
<reference evidence="3" key="2">
    <citation type="submission" date="2023-05" db="EMBL/GenBank/DDBJ databases">
        <authorList>
            <person name="Schelkunov M.I."/>
        </authorList>
    </citation>
    <scope>NUCLEOTIDE SEQUENCE</scope>
    <source>
        <strain evidence="3">Hsosn_3</strain>
        <tissue evidence="3">Leaf</tissue>
    </source>
</reference>
<name>A0AAD8I4J0_9APIA</name>
<gene>
    <name evidence="3" type="ORF">POM88_025773</name>
</gene>
<proteinExistence type="predicted"/>
<dbReference type="Pfam" id="PF03469">
    <property type="entry name" value="XH"/>
    <property type="match status" value="1"/>
</dbReference>
<evidence type="ECO:0000256" key="1">
    <source>
        <dbReference type="SAM" id="Coils"/>
    </source>
</evidence>
<dbReference type="GO" id="GO:0080188">
    <property type="term" value="P:gene silencing by siRNA-directed DNA methylation"/>
    <property type="evidence" value="ECO:0007669"/>
    <property type="project" value="InterPro"/>
</dbReference>
<feature type="coiled-coil region" evidence="1">
    <location>
        <begin position="161"/>
        <end position="188"/>
    </location>
</feature>
<dbReference type="AlphaFoldDB" id="A0AAD8I4J0"/>
<dbReference type="PANTHER" id="PTHR21596">
    <property type="entry name" value="RIBONUCLEASE P SUBUNIT P38"/>
    <property type="match status" value="1"/>
</dbReference>
<sequence length="355" mass="41973">MVIQDFKEKIHEEGIVQQSKMKEMQEELEDLVEKINDLEAVNETLLVKERHTILIVSLFKMEGMSPKYIWSAVEQQLLKSDLEFKRKQVDCWSKELNTHTQRDTLELDEEKSKREEYMWKLAQDMLNLLKVELDAKERMGMVIQDFKEKIHEEGIVQQSKMKEMQEELEDLVEKINDLEAVNQTLLVKERYSNDELQESRKESIKGLGRMCTGPRTNIVIKNMGEIDEEPFKKTCKKRFSAPDEAIIKALELKTLWQENMKDPEWHPFQIVTVGGNSQYKEVINPSDEMLKKLKEDWGNEIYEAVCKALLEMNEYNGSGRYVVPELWNKKEDRKATMKEVVSYIMNRLKTSKRKR</sequence>
<dbReference type="Proteomes" id="UP001237642">
    <property type="component" value="Unassembled WGS sequence"/>
</dbReference>